<dbReference type="EMBL" id="JALNTZ010000006">
    <property type="protein sequence ID" value="KAJ3648832.1"/>
    <property type="molecule type" value="Genomic_DNA"/>
</dbReference>
<proteinExistence type="inferred from homology"/>
<evidence type="ECO:0000256" key="1">
    <source>
        <dbReference type="ARBA" id="ARBA00004123"/>
    </source>
</evidence>
<evidence type="ECO:0000313" key="10">
    <source>
        <dbReference type="EMBL" id="KAJ3648832.1"/>
    </source>
</evidence>
<dbReference type="GO" id="GO:0003677">
    <property type="term" value="F:DNA binding"/>
    <property type="evidence" value="ECO:0007669"/>
    <property type="project" value="TreeGrafter"/>
</dbReference>
<evidence type="ECO:0000256" key="8">
    <source>
        <dbReference type="SAM" id="MobiDB-lite"/>
    </source>
</evidence>
<dbReference type="AlphaFoldDB" id="A0AA38MAI1"/>
<keyword evidence="5 6" id="KW-0131">Cell cycle</keyword>
<dbReference type="InterPro" id="IPR012923">
    <property type="entry name" value="Csm3"/>
</dbReference>
<keyword evidence="11" id="KW-1185">Reference proteome</keyword>
<dbReference type="GO" id="GO:0000076">
    <property type="term" value="P:DNA replication checkpoint signaling"/>
    <property type="evidence" value="ECO:0007669"/>
    <property type="project" value="UniProtKB-UniRule"/>
</dbReference>
<keyword evidence="7" id="KW-0175">Coiled coil</keyword>
<dbReference type="Proteomes" id="UP001168821">
    <property type="component" value="Unassembled WGS sequence"/>
</dbReference>
<dbReference type="GO" id="GO:0031297">
    <property type="term" value="P:replication fork processing"/>
    <property type="evidence" value="ECO:0007669"/>
    <property type="project" value="UniProtKB-UniRule"/>
</dbReference>
<feature type="region of interest" description="Disordered" evidence="8">
    <location>
        <begin position="21"/>
        <end position="51"/>
    </location>
</feature>
<accession>A0AA38MAI1</accession>
<comment type="function">
    <text evidence="6">Plays an important role in the control of DNA replication and the maintenance of replication fork stability.</text>
</comment>
<dbReference type="InterPro" id="IPR040038">
    <property type="entry name" value="TIPIN/Csm3/Swi3"/>
</dbReference>
<dbReference type="GO" id="GO:0043111">
    <property type="term" value="P:replication fork arrest"/>
    <property type="evidence" value="ECO:0007669"/>
    <property type="project" value="TreeGrafter"/>
</dbReference>
<comment type="caution">
    <text evidence="10">The sequence shown here is derived from an EMBL/GenBank/DDBJ whole genome shotgun (WGS) entry which is preliminary data.</text>
</comment>
<comment type="subcellular location">
    <subcellularLocation>
        <location evidence="1 6">Nucleus</location>
    </subcellularLocation>
</comment>
<comment type="similarity">
    <text evidence="2 6">Belongs to the CSM3 family.</text>
</comment>
<sequence>MSEDEDLPLDLDDELERFEEDNVEEAAEVQAENEEGETAEEANKTTVKPKRVIRNPQPKLNAETLKGKRGLATLDSYFDRVKFKGRGHEEQDLGVILKTYEYWCHRLFPKYPFDECISKIESLGTKKPVLTHIKKIRFDMLFDDKPILDKDDDSETDEIPVDQFNEILNDQFDELIQMPSLQPPVDVSEEQLERIRLNKERAEKIRREKLRQTMEIASFSQESHEPHEHVTLESDPSVLAELESQVESLESQEELGGNIAKSVEVSEVSQELTAHTDHDINMPLSGAQILSTENFPD</sequence>
<evidence type="ECO:0000313" key="11">
    <source>
        <dbReference type="Proteomes" id="UP001168821"/>
    </source>
</evidence>
<evidence type="ECO:0000256" key="2">
    <source>
        <dbReference type="ARBA" id="ARBA00006075"/>
    </source>
</evidence>
<organism evidence="10 11">
    <name type="scientific">Zophobas morio</name>
    <dbReference type="NCBI Taxonomy" id="2755281"/>
    <lineage>
        <taxon>Eukaryota</taxon>
        <taxon>Metazoa</taxon>
        <taxon>Ecdysozoa</taxon>
        <taxon>Arthropoda</taxon>
        <taxon>Hexapoda</taxon>
        <taxon>Insecta</taxon>
        <taxon>Pterygota</taxon>
        <taxon>Neoptera</taxon>
        <taxon>Endopterygota</taxon>
        <taxon>Coleoptera</taxon>
        <taxon>Polyphaga</taxon>
        <taxon>Cucujiformia</taxon>
        <taxon>Tenebrionidae</taxon>
        <taxon>Zophobas</taxon>
    </lineage>
</organism>
<evidence type="ECO:0000256" key="4">
    <source>
        <dbReference type="ARBA" id="ARBA00023242"/>
    </source>
</evidence>
<dbReference type="Pfam" id="PF07962">
    <property type="entry name" value="Swi3"/>
    <property type="match status" value="1"/>
</dbReference>
<feature type="coiled-coil region" evidence="7">
    <location>
        <begin position="185"/>
        <end position="212"/>
    </location>
</feature>
<gene>
    <name evidence="10" type="ORF">Zmor_020604</name>
</gene>
<feature type="domain" description="Chromosome segregation in meiosis protein 3" evidence="9">
    <location>
        <begin position="59"/>
        <end position="138"/>
    </location>
</feature>
<evidence type="ECO:0000256" key="5">
    <source>
        <dbReference type="ARBA" id="ARBA00023306"/>
    </source>
</evidence>
<dbReference type="PANTHER" id="PTHR13220:SF11">
    <property type="entry name" value="TIMELESS-INTERACTING PROTEIN"/>
    <property type="match status" value="1"/>
</dbReference>
<name>A0AA38MAI1_9CUCU</name>
<evidence type="ECO:0000256" key="6">
    <source>
        <dbReference type="RuleBase" id="RU366049"/>
    </source>
</evidence>
<keyword evidence="3 6" id="KW-0227">DNA damage</keyword>
<keyword evidence="4 6" id="KW-0539">Nucleus</keyword>
<evidence type="ECO:0000259" key="9">
    <source>
        <dbReference type="Pfam" id="PF07962"/>
    </source>
</evidence>
<dbReference type="GO" id="GO:0031298">
    <property type="term" value="C:replication fork protection complex"/>
    <property type="evidence" value="ECO:0007669"/>
    <property type="project" value="TreeGrafter"/>
</dbReference>
<evidence type="ECO:0000256" key="7">
    <source>
        <dbReference type="SAM" id="Coils"/>
    </source>
</evidence>
<evidence type="ECO:0000256" key="3">
    <source>
        <dbReference type="ARBA" id="ARBA00022763"/>
    </source>
</evidence>
<dbReference type="PANTHER" id="PTHR13220">
    <property type="entry name" value="TIMELESS INTERACTING-RELATED"/>
    <property type="match status" value="1"/>
</dbReference>
<dbReference type="GO" id="GO:0006974">
    <property type="term" value="P:DNA damage response"/>
    <property type="evidence" value="ECO:0007669"/>
    <property type="project" value="UniProtKB-KW"/>
</dbReference>
<protein>
    <recommendedName>
        <fullName evidence="6">TIMELESS-interacting protein</fullName>
    </recommendedName>
</protein>
<feature type="compositionally biased region" description="Acidic residues" evidence="8">
    <location>
        <begin position="21"/>
        <end position="40"/>
    </location>
</feature>
<reference evidence="10" key="1">
    <citation type="journal article" date="2023" name="G3 (Bethesda)">
        <title>Whole genome assemblies of Zophobas morio and Tenebrio molitor.</title>
        <authorList>
            <person name="Kaur S."/>
            <person name="Stinson S.A."/>
            <person name="diCenzo G.C."/>
        </authorList>
    </citation>
    <scope>NUCLEOTIDE SEQUENCE</scope>
    <source>
        <strain evidence="10">QUZm001</strain>
    </source>
</reference>